<accession>A0A8H9MF51</accession>
<feature type="transmembrane region" description="Helical" evidence="1">
    <location>
        <begin position="12"/>
        <end position="30"/>
    </location>
</feature>
<feature type="transmembrane region" description="Helical" evidence="1">
    <location>
        <begin position="313"/>
        <end position="330"/>
    </location>
</feature>
<dbReference type="Proteomes" id="UP000658656">
    <property type="component" value="Unassembled WGS sequence"/>
</dbReference>
<organism evidence="2 3">
    <name type="scientific">Amycolatopsis bartoniae</name>
    <dbReference type="NCBI Taxonomy" id="941986"/>
    <lineage>
        <taxon>Bacteria</taxon>
        <taxon>Bacillati</taxon>
        <taxon>Actinomycetota</taxon>
        <taxon>Actinomycetes</taxon>
        <taxon>Pseudonocardiales</taxon>
        <taxon>Pseudonocardiaceae</taxon>
        <taxon>Amycolatopsis</taxon>
    </lineage>
</organism>
<gene>
    <name evidence="2" type="ORF">GCM10017566_62010</name>
</gene>
<feature type="transmembrane region" description="Helical" evidence="1">
    <location>
        <begin position="163"/>
        <end position="188"/>
    </location>
</feature>
<comment type="caution">
    <text evidence="2">The sequence shown here is derived from an EMBL/GenBank/DDBJ whole genome shotgun (WGS) entry which is preliminary data.</text>
</comment>
<feature type="transmembrane region" description="Helical" evidence="1">
    <location>
        <begin position="362"/>
        <end position="382"/>
    </location>
</feature>
<keyword evidence="1" id="KW-1133">Transmembrane helix</keyword>
<evidence type="ECO:0000313" key="2">
    <source>
        <dbReference type="EMBL" id="GHF79430.1"/>
    </source>
</evidence>
<feature type="transmembrane region" description="Helical" evidence="1">
    <location>
        <begin position="289"/>
        <end position="308"/>
    </location>
</feature>
<name>A0A8H9MF51_9PSEU</name>
<feature type="transmembrane region" description="Helical" evidence="1">
    <location>
        <begin position="336"/>
        <end position="355"/>
    </location>
</feature>
<dbReference type="OrthoDB" id="3285172at2"/>
<keyword evidence="1" id="KW-0812">Transmembrane</keyword>
<reference evidence="2" key="1">
    <citation type="journal article" date="2014" name="Int. J. Syst. Evol. Microbiol.">
        <title>Complete genome sequence of Corynebacterium casei LMG S-19264T (=DSM 44701T), isolated from a smear-ripened cheese.</title>
        <authorList>
            <consortium name="US DOE Joint Genome Institute (JGI-PGF)"/>
            <person name="Walter F."/>
            <person name="Albersmeier A."/>
            <person name="Kalinowski J."/>
            <person name="Ruckert C."/>
        </authorList>
    </citation>
    <scope>NUCLEOTIDE SEQUENCE</scope>
    <source>
        <strain evidence="2">CGMCC 4.7679</strain>
    </source>
</reference>
<feature type="transmembrane region" description="Helical" evidence="1">
    <location>
        <begin position="111"/>
        <end position="132"/>
    </location>
</feature>
<dbReference type="EMBL" id="BNAV01000013">
    <property type="protein sequence ID" value="GHF79430.1"/>
    <property type="molecule type" value="Genomic_DNA"/>
</dbReference>
<dbReference type="AlphaFoldDB" id="A0A8H9MF51"/>
<feature type="transmembrane region" description="Helical" evidence="1">
    <location>
        <begin position="388"/>
        <end position="405"/>
    </location>
</feature>
<feature type="transmembrane region" description="Helical" evidence="1">
    <location>
        <begin position="250"/>
        <end position="269"/>
    </location>
</feature>
<keyword evidence="3" id="KW-1185">Reference proteome</keyword>
<feature type="transmembrane region" description="Helical" evidence="1">
    <location>
        <begin position="83"/>
        <end position="104"/>
    </location>
</feature>
<evidence type="ECO:0000313" key="3">
    <source>
        <dbReference type="Proteomes" id="UP000658656"/>
    </source>
</evidence>
<evidence type="ECO:0000256" key="1">
    <source>
        <dbReference type="SAM" id="Phobius"/>
    </source>
</evidence>
<reference evidence="2" key="2">
    <citation type="submission" date="2020-09" db="EMBL/GenBank/DDBJ databases">
        <authorList>
            <person name="Sun Q."/>
            <person name="Zhou Y."/>
        </authorList>
    </citation>
    <scope>NUCLEOTIDE SEQUENCE</scope>
    <source>
        <strain evidence="2">CGMCC 4.7679</strain>
    </source>
</reference>
<sequence length="546" mass="58647">MTVALEHRRPWPWALVPVLAAAATSLWIGLNFDVRYAFGGLRVAPEGVYGAFIHRPLAYRVFVALLDLPTRLFTDRTGTFAEAVVRAEVLVLVAAVTALVWFGLHRREVRGAGFIALALGIALALAPNWTFLEPDWTGALWATAAFGAALLPSRFAAPLAGLFAVLCVATKLSTLPYAVIAIVAACLVVKGWSAVGWSAGFGGLWVLVTWLFLPTEWQWTQDMAGLFPYSLPRAGLDLDWRTFGESAANLLVVSPIVLALPAAAVRRPVPAAGRPVPAGPDGPVPAGAVWRPVLVLAGVVLIAAGALVQGEGYLYQWAALPVFAAGVVAATRSVAALVPAAVGGLASAFVLYHPAAWRSEHFAAITVVFLVIAALGVFANRLRVPRNWVPWAAIAMTLAFGAANLPHAAYSVNMAHAAETNTSLFGKTADLRTRFLQARTEIGPETPVLYLTFGDVDYLLGNPTDCRYASPVWLQRSTFLPYVRELDSYRDNVGCVENTRASWLVLDHGWLDPAKLEPAVRTRLTATFDCTAPLTVTDTIELCPRR</sequence>
<keyword evidence="1" id="KW-0472">Membrane</keyword>
<feature type="transmembrane region" description="Helical" evidence="1">
    <location>
        <begin position="194"/>
        <end position="213"/>
    </location>
</feature>
<proteinExistence type="predicted"/>
<protein>
    <submittedName>
        <fullName evidence="2">Uncharacterized protein</fullName>
    </submittedName>
</protein>
<dbReference type="RefSeq" id="WP_145932609.1">
    <property type="nucleotide sequence ID" value="NZ_BNAV01000013.1"/>
</dbReference>